<evidence type="ECO:0000256" key="1">
    <source>
        <dbReference type="ARBA" id="ARBA00022729"/>
    </source>
</evidence>
<dbReference type="SUPFAM" id="SSF51261">
    <property type="entry name" value="Duplicated hybrid motif"/>
    <property type="match status" value="1"/>
</dbReference>
<dbReference type="Gene3D" id="2.70.70.10">
    <property type="entry name" value="Glucose Permease (Domain IIA)"/>
    <property type="match status" value="1"/>
</dbReference>
<dbReference type="InterPro" id="IPR011055">
    <property type="entry name" value="Dup_hybrid_motif"/>
</dbReference>
<proteinExistence type="predicted"/>
<keyword evidence="5" id="KW-1185">Reference proteome</keyword>
<evidence type="ECO:0000259" key="3">
    <source>
        <dbReference type="Pfam" id="PF01551"/>
    </source>
</evidence>
<dbReference type="Proteomes" id="UP000297737">
    <property type="component" value="Unassembled WGS sequence"/>
</dbReference>
<name>A0A4Y9EPJ1_9SPHN</name>
<evidence type="ECO:0000256" key="2">
    <source>
        <dbReference type="SAM" id="SignalP"/>
    </source>
</evidence>
<dbReference type="PANTHER" id="PTHR21666">
    <property type="entry name" value="PEPTIDASE-RELATED"/>
    <property type="match status" value="1"/>
</dbReference>
<organism evidence="4 5">
    <name type="scientific">Glacieibacterium arshaanense</name>
    <dbReference type="NCBI Taxonomy" id="2511025"/>
    <lineage>
        <taxon>Bacteria</taxon>
        <taxon>Pseudomonadati</taxon>
        <taxon>Pseudomonadota</taxon>
        <taxon>Alphaproteobacteria</taxon>
        <taxon>Sphingomonadales</taxon>
        <taxon>Sphingosinicellaceae</taxon>
        <taxon>Glacieibacterium</taxon>
    </lineage>
</organism>
<feature type="chain" id="PRO_5021286139" evidence="2">
    <location>
        <begin position="19"/>
        <end position="385"/>
    </location>
</feature>
<feature type="domain" description="M23ase beta-sheet core" evidence="3">
    <location>
        <begin position="246"/>
        <end position="340"/>
    </location>
</feature>
<dbReference type="PANTHER" id="PTHR21666:SF289">
    <property type="entry name" value="L-ALA--D-GLU ENDOPEPTIDASE"/>
    <property type="match status" value="1"/>
</dbReference>
<evidence type="ECO:0000313" key="4">
    <source>
        <dbReference type="EMBL" id="TFU03544.1"/>
    </source>
</evidence>
<dbReference type="InterPro" id="IPR050570">
    <property type="entry name" value="Cell_wall_metabolism_enzyme"/>
</dbReference>
<reference evidence="4 5" key="1">
    <citation type="submission" date="2019-02" db="EMBL/GenBank/DDBJ databases">
        <title>Polymorphobacter sp. isolated from the lake at the Tibet of China.</title>
        <authorList>
            <person name="Li A."/>
        </authorList>
    </citation>
    <scope>NUCLEOTIDE SEQUENCE [LARGE SCALE GENOMIC DNA]</scope>
    <source>
        <strain evidence="4 5">DJ1R-1</strain>
    </source>
</reference>
<dbReference type="FunFam" id="2.70.70.10:FF:000006">
    <property type="entry name" value="M23 family peptidase"/>
    <property type="match status" value="1"/>
</dbReference>
<dbReference type="GO" id="GO:0004222">
    <property type="term" value="F:metalloendopeptidase activity"/>
    <property type="evidence" value="ECO:0007669"/>
    <property type="project" value="TreeGrafter"/>
</dbReference>
<gene>
    <name evidence="4" type="ORF">EUV02_10300</name>
</gene>
<dbReference type="InterPro" id="IPR016047">
    <property type="entry name" value="M23ase_b-sheet_dom"/>
</dbReference>
<dbReference type="AlphaFoldDB" id="A0A4Y9EPJ1"/>
<comment type="caution">
    <text evidence="4">The sequence shown here is derived from an EMBL/GenBank/DDBJ whole genome shotgun (WGS) entry which is preliminary data.</text>
</comment>
<accession>A0A4Y9EPJ1</accession>
<dbReference type="CDD" id="cd12797">
    <property type="entry name" value="M23_peptidase"/>
    <property type="match status" value="1"/>
</dbReference>
<protein>
    <submittedName>
        <fullName evidence="4">M23 family peptidase</fullName>
    </submittedName>
</protein>
<feature type="signal peptide" evidence="2">
    <location>
        <begin position="1"/>
        <end position="18"/>
    </location>
</feature>
<evidence type="ECO:0000313" key="5">
    <source>
        <dbReference type="Proteomes" id="UP000297737"/>
    </source>
</evidence>
<sequence length="385" mass="39754">MAIGGTALVLGWLGVATANMVAGNSVTDAQLAAKQAELAALSTQVSVMKSDVNALKGNVATTAAKIEARQQFLATLLTGKRDLAQLAAMLPRADAGGDALVTAAELLPVKGKRGKNAQINPALAEAAVLEPFRKLESQQLAFVDTATNAAQARLKETQTLVRRLGLDPDRLIAQSATGMGGPYIPANSEELTGAEPRFKDLYLSWKKLTTLEAALVSIPAFAPVANYSLTSGFGYRYDPFNGGAAMHAGLDMAGSQGEPIYAAAAGVVGVAGRSGGYGNLIELEHGRGMATRYGHLSAILVQPGETVKQGQLIGRMGSTGRSTGTHLHYEVRIDGRAVNPRPYLAASSYVLAAQSRAVQGATESGTAVAASSFTGQSFTAGIGGR</sequence>
<dbReference type="OrthoDB" id="9815245at2"/>
<keyword evidence="1 2" id="KW-0732">Signal</keyword>
<dbReference type="EMBL" id="SIHO01000002">
    <property type="protein sequence ID" value="TFU03544.1"/>
    <property type="molecule type" value="Genomic_DNA"/>
</dbReference>
<dbReference type="Pfam" id="PF01551">
    <property type="entry name" value="Peptidase_M23"/>
    <property type="match status" value="1"/>
</dbReference>